<dbReference type="AlphaFoldDB" id="A0A5S9F3Q3"/>
<keyword evidence="2" id="KW-0472">Membrane</keyword>
<sequence length="339" mass="39448">MLLFGSSAVPNIVVKPKSHTKNNEEISNNSEEDMSQNKTVPIASRKEWIYLAILILLAVGIGLYIVKSMDDYSKIAQNNSSTDYEDFELDYDKEKQQQIKPVKFEPNKFVEENILDSKYITTEAYYHYLHKILFMTDEDIKKQTDLKLGWRNLIKIKERETMRGKFMRITGELVKLDKEVLKGKYADQRKMKGLAVWRGVIFSSDGRLYLFTTTDPPEGIKKGQGVELYAMFFKIWIYETTSGGEAKNPYFLGKNIKVIPRLQSNQQQKITVLFLIVFAVICILLGYGIVYERQQAKKFTNSYAERKLKRLKEQREKRKTQDESDTDSDDDEKTDATEE</sequence>
<dbReference type="RefSeq" id="WP_151967866.1">
    <property type="nucleotide sequence ID" value="NZ_AP019860.1"/>
</dbReference>
<gene>
    <name evidence="3" type="ORF">UABAM_02027</name>
</gene>
<keyword evidence="4" id="KW-1185">Reference proteome</keyword>
<reference evidence="3 4" key="1">
    <citation type="submission" date="2019-08" db="EMBL/GenBank/DDBJ databases">
        <title>Complete genome sequence of Candidatus Uab amorphum.</title>
        <authorList>
            <person name="Shiratori T."/>
            <person name="Suzuki S."/>
            <person name="Kakizawa Y."/>
            <person name="Ishida K."/>
        </authorList>
    </citation>
    <scope>NUCLEOTIDE SEQUENCE [LARGE SCALE GENOMIC DNA]</scope>
    <source>
        <strain evidence="3 4">SRT547</strain>
    </source>
</reference>
<feature type="compositionally biased region" description="Acidic residues" evidence="1">
    <location>
        <begin position="323"/>
        <end position="333"/>
    </location>
</feature>
<dbReference type="EMBL" id="AP019860">
    <property type="protein sequence ID" value="BBM83674.1"/>
    <property type="molecule type" value="Genomic_DNA"/>
</dbReference>
<keyword evidence="2" id="KW-0812">Transmembrane</keyword>
<feature type="transmembrane region" description="Helical" evidence="2">
    <location>
        <begin position="48"/>
        <end position="66"/>
    </location>
</feature>
<accession>A0A5S9F3Q3</accession>
<name>A0A5S9F3Q3_UABAM</name>
<keyword evidence="2" id="KW-1133">Transmembrane helix</keyword>
<feature type="region of interest" description="Disordered" evidence="1">
    <location>
        <begin position="310"/>
        <end position="339"/>
    </location>
</feature>
<feature type="transmembrane region" description="Helical" evidence="2">
    <location>
        <begin position="270"/>
        <end position="290"/>
    </location>
</feature>
<evidence type="ECO:0000256" key="2">
    <source>
        <dbReference type="SAM" id="Phobius"/>
    </source>
</evidence>
<feature type="region of interest" description="Disordered" evidence="1">
    <location>
        <begin position="16"/>
        <end position="35"/>
    </location>
</feature>
<feature type="compositionally biased region" description="Basic and acidic residues" evidence="1">
    <location>
        <begin position="311"/>
        <end position="322"/>
    </location>
</feature>
<evidence type="ECO:0000313" key="4">
    <source>
        <dbReference type="Proteomes" id="UP000326354"/>
    </source>
</evidence>
<proteinExistence type="predicted"/>
<protein>
    <submittedName>
        <fullName evidence="3">Uncharacterized protein</fullName>
    </submittedName>
</protein>
<evidence type="ECO:0000313" key="3">
    <source>
        <dbReference type="EMBL" id="BBM83674.1"/>
    </source>
</evidence>
<dbReference type="Proteomes" id="UP000326354">
    <property type="component" value="Chromosome"/>
</dbReference>
<organism evidence="3 4">
    <name type="scientific">Uabimicrobium amorphum</name>
    <dbReference type="NCBI Taxonomy" id="2596890"/>
    <lineage>
        <taxon>Bacteria</taxon>
        <taxon>Pseudomonadati</taxon>
        <taxon>Planctomycetota</taxon>
        <taxon>Candidatus Uabimicrobiia</taxon>
        <taxon>Candidatus Uabimicrobiales</taxon>
        <taxon>Candidatus Uabimicrobiaceae</taxon>
        <taxon>Candidatus Uabimicrobium</taxon>
    </lineage>
</organism>
<evidence type="ECO:0000256" key="1">
    <source>
        <dbReference type="SAM" id="MobiDB-lite"/>
    </source>
</evidence>
<dbReference type="KEGG" id="uam:UABAM_02027"/>